<organism evidence="3 4">
    <name type="scientific">Microthlaspi erraticum</name>
    <dbReference type="NCBI Taxonomy" id="1685480"/>
    <lineage>
        <taxon>Eukaryota</taxon>
        <taxon>Viridiplantae</taxon>
        <taxon>Streptophyta</taxon>
        <taxon>Embryophyta</taxon>
        <taxon>Tracheophyta</taxon>
        <taxon>Spermatophyta</taxon>
        <taxon>Magnoliopsida</taxon>
        <taxon>eudicotyledons</taxon>
        <taxon>Gunneridae</taxon>
        <taxon>Pentapetalae</taxon>
        <taxon>rosids</taxon>
        <taxon>malvids</taxon>
        <taxon>Brassicales</taxon>
        <taxon>Brassicaceae</taxon>
        <taxon>Coluteocarpeae</taxon>
        <taxon>Microthlaspi</taxon>
    </lineage>
</organism>
<dbReference type="SUPFAM" id="SSF56672">
    <property type="entry name" value="DNA/RNA polymerases"/>
    <property type="match status" value="1"/>
</dbReference>
<sequence length="631" mass="72331">MRTTVVLIGFWCTNRQKLKRTHDAIVPANDEASTSGTSVNEAEENEVEPRRSKRARKEKSFGDEYLVVFLCENEPRTYSEAMSTPEADLWKEAVNSEMDSILQNHTYIITDLPPGFKALGCRWIFKTKIKTDGAIDKYKARLVVQGFRQVEDGCKTAFLNGDLEEEIYMKQPEGFVTPGQEHKVCKLVKSLYGLKQAPKQWHEKFDHVMMSNGFSINECDKCIYVKNTPSGYVLLCLYVDDMLIMGSNKDIIQQTKNMLKSQFDMKDMGLADVILGIKITRTSEGITLSQEHYAEKILERFKKYSNGTAKTPVDTQLHLTKNSGFSRSYSLKARGSLTSNLVERTLVRVKPVFRSPESYELVDLGLPLVQQAPQVFSTRHFARFSVVRKKCIFCCHCLKFVPSNLSGVSAADMLLGRVGEGVSQVELLPCIRNEDEEPYLTPEEELRRMTEQVEESQDTDFEFVKFIKGNLHETGCPAVMYFITFQGKASSDDEPKEFRAKVCYFCYEPNMYHSCELKPEKKPKAVNKLPKQAHHKRKQRTEDLTNRKTRNYCQLKKSRKRPAQQQKLQNPQEKKATWEKRQEDQQLLHTDTVNTSLCDLQNRDSHLLAREDLKIETAASSKNPIPKGEKA</sequence>
<reference evidence="3" key="1">
    <citation type="submission" date="2020-01" db="EMBL/GenBank/DDBJ databases">
        <authorList>
            <person name="Mishra B."/>
        </authorList>
    </citation>
    <scope>NUCLEOTIDE SEQUENCE [LARGE SCALE GENOMIC DNA]</scope>
</reference>
<dbReference type="PANTHER" id="PTHR31228">
    <property type="entry name" value="CYSTATIN/MONELLIN SUPERFAMILY PROTEIN"/>
    <property type="match status" value="1"/>
</dbReference>
<accession>A0A6D2HFT3</accession>
<dbReference type="AlphaFoldDB" id="A0A6D2HFT3"/>
<dbReference type="PANTHER" id="PTHR31228:SF29">
    <property type="entry name" value="CYSTATIN DOMAIN-CONTAINING PROTEIN"/>
    <property type="match status" value="1"/>
</dbReference>
<feature type="region of interest" description="Disordered" evidence="1">
    <location>
        <begin position="524"/>
        <end position="582"/>
    </location>
</feature>
<feature type="domain" description="Reverse transcriptase Ty1/copia-type" evidence="2">
    <location>
        <begin position="104"/>
        <end position="151"/>
    </location>
</feature>
<name>A0A6D2HFT3_9BRAS</name>
<dbReference type="Pfam" id="PF07727">
    <property type="entry name" value="RVT_2"/>
    <property type="match status" value="2"/>
</dbReference>
<dbReference type="OrthoDB" id="1645289at2759"/>
<dbReference type="InterPro" id="IPR043502">
    <property type="entry name" value="DNA/RNA_pol_sf"/>
</dbReference>
<evidence type="ECO:0000313" key="4">
    <source>
        <dbReference type="Proteomes" id="UP000467841"/>
    </source>
</evidence>
<feature type="region of interest" description="Disordered" evidence="1">
    <location>
        <begin position="24"/>
        <end position="55"/>
    </location>
</feature>
<evidence type="ECO:0000259" key="2">
    <source>
        <dbReference type="Pfam" id="PF07727"/>
    </source>
</evidence>
<feature type="region of interest" description="Disordered" evidence="1">
    <location>
        <begin position="608"/>
        <end position="631"/>
    </location>
</feature>
<feature type="compositionally biased region" description="Basic and acidic residues" evidence="1">
    <location>
        <begin position="572"/>
        <end position="582"/>
    </location>
</feature>
<protein>
    <recommendedName>
        <fullName evidence="2">Reverse transcriptase Ty1/copia-type domain-containing protein</fullName>
    </recommendedName>
</protein>
<evidence type="ECO:0000313" key="3">
    <source>
        <dbReference type="EMBL" id="CAA7014872.1"/>
    </source>
</evidence>
<comment type="caution">
    <text evidence="3">The sequence shown here is derived from an EMBL/GenBank/DDBJ whole genome shotgun (WGS) entry which is preliminary data.</text>
</comment>
<feature type="domain" description="Reverse transcriptase Ty1/copia-type" evidence="2">
    <location>
        <begin position="155"/>
        <end position="313"/>
    </location>
</feature>
<feature type="compositionally biased region" description="Polar residues" evidence="1">
    <location>
        <begin position="31"/>
        <end position="40"/>
    </location>
</feature>
<dbReference type="InterPro" id="IPR013103">
    <property type="entry name" value="RVT_2"/>
</dbReference>
<proteinExistence type="predicted"/>
<gene>
    <name evidence="3" type="ORF">MERR_LOCUS2107</name>
</gene>
<keyword evidence="4" id="KW-1185">Reference proteome</keyword>
<dbReference type="EMBL" id="CACVBM020000122">
    <property type="protein sequence ID" value="CAA7014872.1"/>
    <property type="molecule type" value="Genomic_DNA"/>
</dbReference>
<evidence type="ECO:0000256" key="1">
    <source>
        <dbReference type="SAM" id="MobiDB-lite"/>
    </source>
</evidence>
<dbReference type="Proteomes" id="UP000467841">
    <property type="component" value="Unassembled WGS sequence"/>
</dbReference>